<reference evidence="5 6" key="1">
    <citation type="submission" date="2019-06" db="EMBL/GenBank/DDBJ databases">
        <title>Genome sequence of Litorilinea aerophila BAA-2444.</title>
        <authorList>
            <person name="Maclea K.S."/>
            <person name="Maurais E.G."/>
            <person name="Iannazzi L.C."/>
        </authorList>
    </citation>
    <scope>NUCLEOTIDE SEQUENCE [LARGE SCALE GENOMIC DNA]</scope>
    <source>
        <strain evidence="5 6">ATCC BAA-2444</strain>
    </source>
</reference>
<dbReference type="SUPFAM" id="SSF50494">
    <property type="entry name" value="Trypsin-like serine proteases"/>
    <property type="match status" value="1"/>
</dbReference>
<sequence length="378" mass="40020">MAACQGLPLFPTPTPPPTPTLPPPTPTPLSVASPAGAIPLIDAEGFDIAERRVIDVYARVAPSVVNITTRVLRRGFFFNVIPEEGAGSGFVLDTEGHILTNYHVISGAEHIEVSFGNDAVVSAQVVGVDPRNDIAVLQVDVAPELLVPVELGTSANLKVGQRAIAIGNPFGQFERTLTTGVISALGRTLEGQDGRTISGIIQTDAAINRGNSGGPLLDSSGRVIGINTAIFSPTGTNAGVGFAVPIDTIRRLLPDLLTLGRYRHPWLGIRYAYALTPGLAERLGLPVNQGLLIVQLYPGSPLERAGVRGAQREVILGNQRIYVGGDILVAVAGQPISRLEELEILLEEQFQVGDTVRVELLRDGERLTLDVTLAEEPG</sequence>
<dbReference type="PRINTS" id="PR00834">
    <property type="entry name" value="PROTEASES2C"/>
</dbReference>
<dbReference type="GO" id="GO:0006508">
    <property type="term" value="P:proteolysis"/>
    <property type="evidence" value="ECO:0007669"/>
    <property type="project" value="UniProtKB-KW"/>
</dbReference>
<protein>
    <submittedName>
        <fullName evidence="5">Trypsin-like serine protease</fullName>
    </submittedName>
</protein>
<name>A0A540VML8_9CHLR</name>
<evidence type="ECO:0000313" key="6">
    <source>
        <dbReference type="Proteomes" id="UP000317371"/>
    </source>
</evidence>
<dbReference type="InterPro" id="IPR051201">
    <property type="entry name" value="Chloro_Bact_Ser_Proteases"/>
</dbReference>
<dbReference type="Proteomes" id="UP000317371">
    <property type="component" value="Unassembled WGS sequence"/>
</dbReference>
<dbReference type="EMBL" id="VIGC01000001">
    <property type="protein sequence ID" value="TQE98000.1"/>
    <property type="molecule type" value="Genomic_DNA"/>
</dbReference>
<dbReference type="SMART" id="SM00228">
    <property type="entry name" value="PDZ"/>
    <property type="match status" value="1"/>
</dbReference>
<dbReference type="SUPFAM" id="SSF50156">
    <property type="entry name" value="PDZ domain-like"/>
    <property type="match status" value="1"/>
</dbReference>
<keyword evidence="6" id="KW-1185">Reference proteome</keyword>
<dbReference type="Pfam" id="PF13365">
    <property type="entry name" value="Trypsin_2"/>
    <property type="match status" value="1"/>
</dbReference>
<proteinExistence type="predicted"/>
<gene>
    <name evidence="5" type="ORF">FKZ61_01070</name>
</gene>
<evidence type="ECO:0000256" key="1">
    <source>
        <dbReference type="ARBA" id="ARBA00022670"/>
    </source>
</evidence>
<feature type="region of interest" description="Disordered" evidence="3">
    <location>
        <begin position="1"/>
        <end position="29"/>
    </location>
</feature>
<feature type="domain" description="PDZ" evidence="4">
    <location>
        <begin position="265"/>
        <end position="364"/>
    </location>
</feature>
<keyword evidence="2" id="KW-0378">Hydrolase</keyword>
<dbReference type="InterPro" id="IPR001478">
    <property type="entry name" value="PDZ"/>
</dbReference>
<dbReference type="PANTHER" id="PTHR43343">
    <property type="entry name" value="PEPTIDASE S12"/>
    <property type="match status" value="1"/>
</dbReference>
<dbReference type="Gene3D" id="2.40.10.120">
    <property type="match status" value="1"/>
</dbReference>
<dbReference type="InParanoid" id="A0A540VML8"/>
<evidence type="ECO:0000256" key="3">
    <source>
        <dbReference type="SAM" id="MobiDB-lite"/>
    </source>
</evidence>
<dbReference type="PANTHER" id="PTHR43343:SF3">
    <property type="entry name" value="PROTEASE DO-LIKE 8, CHLOROPLASTIC"/>
    <property type="match status" value="1"/>
</dbReference>
<dbReference type="InterPro" id="IPR001940">
    <property type="entry name" value="Peptidase_S1C"/>
</dbReference>
<keyword evidence="1 5" id="KW-0645">Protease</keyword>
<comment type="caution">
    <text evidence="5">The sequence shown here is derived from an EMBL/GenBank/DDBJ whole genome shotgun (WGS) entry which is preliminary data.</text>
</comment>
<dbReference type="InterPro" id="IPR009003">
    <property type="entry name" value="Peptidase_S1_PA"/>
</dbReference>
<accession>A0A540VML8</accession>
<dbReference type="FunCoup" id="A0A540VML8">
    <property type="interactions" value="457"/>
</dbReference>
<dbReference type="AlphaFoldDB" id="A0A540VML8"/>
<dbReference type="InterPro" id="IPR036034">
    <property type="entry name" value="PDZ_sf"/>
</dbReference>
<dbReference type="GO" id="GO:0004252">
    <property type="term" value="F:serine-type endopeptidase activity"/>
    <property type="evidence" value="ECO:0007669"/>
    <property type="project" value="InterPro"/>
</dbReference>
<evidence type="ECO:0000259" key="4">
    <source>
        <dbReference type="SMART" id="SM00228"/>
    </source>
</evidence>
<dbReference type="OrthoDB" id="9758917at2"/>
<evidence type="ECO:0000256" key="2">
    <source>
        <dbReference type="ARBA" id="ARBA00022801"/>
    </source>
</evidence>
<evidence type="ECO:0000313" key="5">
    <source>
        <dbReference type="EMBL" id="TQE98000.1"/>
    </source>
</evidence>
<dbReference type="Gene3D" id="2.30.42.10">
    <property type="match status" value="1"/>
</dbReference>
<dbReference type="Pfam" id="PF13180">
    <property type="entry name" value="PDZ_2"/>
    <property type="match status" value="1"/>
</dbReference>
<organism evidence="5 6">
    <name type="scientific">Litorilinea aerophila</name>
    <dbReference type="NCBI Taxonomy" id="1204385"/>
    <lineage>
        <taxon>Bacteria</taxon>
        <taxon>Bacillati</taxon>
        <taxon>Chloroflexota</taxon>
        <taxon>Caldilineae</taxon>
        <taxon>Caldilineales</taxon>
        <taxon>Caldilineaceae</taxon>
        <taxon>Litorilinea</taxon>
    </lineage>
</organism>
<feature type="compositionally biased region" description="Pro residues" evidence="3">
    <location>
        <begin position="10"/>
        <end position="27"/>
    </location>
</feature>
<dbReference type="RefSeq" id="WP_141608213.1">
    <property type="nucleotide sequence ID" value="NZ_VIGC02000001.1"/>
</dbReference>